<dbReference type="InterPro" id="IPR023862">
    <property type="entry name" value="CHP03960_rSAM"/>
</dbReference>
<dbReference type="InterPro" id="IPR018768">
    <property type="entry name" value="DUF2344"/>
</dbReference>
<feature type="region of interest" description="Disordered" evidence="1">
    <location>
        <begin position="620"/>
        <end position="640"/>
    </location>
</feature>
<dbReference type="GO" id="GO:0051536">
    <property type="term" value="F:iron-sulfur cluster binding"/>
    <property type="evidence" value="ECO:0007669"/>
    <property type="project" value="InterPro"/>
</dbReference>
<dbReference type="CDD" id="cd01335">
    <property type="entry name" value="Radical_SAM"/>
    <property type="match status" value="1"/>
</dbReference>
<sequence>MTPDSSAPLSAAAARAALQARLPLVRKPAQYLGLEHNAVSGEFRPHDLNFCLLFPDIYEIGMSHQGLQILYHILNSQPGVTAHRSYAPDTDMEALLREQKLPLCSLEAGMPLARYDVLGITLPYELCFTNILTVLDLAGLPLRARDRDEGYPLVLGGGSCAFNPEPVADFFDAILVGDAEEAVVRIAEVLRTAKAEKTDRDGVLARLATVTGVYVPAFFAPRYENGRFAGMKPLRAGYTRVRRAILPELDDGGNQCRPLVPVVGTVHDRLAMEIARGCTRGCRFCQAGIIYRPVRERSVAQILDWADRGIAASGFEEMALLSLSTGDYSCLDELVLALMNRFARKRVSLSMPSMRVGTITPAIMEQIRRVRKTGFTVAPEAGSERLRRVINKGITEADLLATCKNAFSLGWKLVKCYFMTGLPTETEADVEAIVELVRAARNQAGAAWKSVQINLGVGTFVPKACTAFQWEGQLGLEAAQERIHLLKRLLPARGYHLKWHDPRQSYLEGVFARGDRRLSLLVEAAWQRGARLDSWGEQFNLALWQEAAADCGLNPDDYLRPRCLDEALPWEHLDCGVSRDFLLRERERAFSGIYTPDCRTHGCQGCGICDFRTIKPTLHREAPEQSAQSLPAEAPAEGGQPPRCCYRVRYSRRPPSHLLGHLELLVLVFRALRRAGLPIAYTQGFNPSPRVSFSQALPVGMESLAEYFDMELTRPVMADAALVEALNRELPPGLVVSRVTPAPKKQAGAVRNLYEIDLPEHADAAALAAKVEAFRAAERFPLTRFRKGKSATFDIRPLVASLEVGAGKIRLALIQEQGRPGVSPREVLEQVCALAHEDALCARIVRLESGDVGSGLSN</sequence>
<gene>
    <name evidence="3" type="ORF">CAY53_11790</name>
</gene>
<dbReference type="KEGG" id="deo:CAY53_11790"/>
<evidence type="ECO:0000313" key="3">
    <source>
        <dbReference type="EMBL" id="AVD72348.1"/>
    </source>
</evidence>
<dbReference type="NCBIfam" id="TIGR03960">
    <property type="entry name" value="rSAM_fuse_unch"/>
    <property type="match status" value="1"/>
</dbReference>
<dbReference type="PANTHER" id="PTHR42731:SF1">
    <property type="entry name" value="RADICAL SAM DOMAIN PROTEIN"/>
    <property type="match status" value="1"/>
</dbReference>
<accession>A0A2L1GRT1</accession>
<reference evidence="3 4" key="1">
    <citation type="journal article" date="2018" name="MBio">
        <title>Insights into the evolution of host association through the isolation and characterization of a novel human periodontal pathobiont, Desulfobulbus oralis.</title>
        <authorList>
            <person name="Cross K.L."/>
            <person name="Chirania P."/>
            <person name="Xiong W."/>
            <person name="Beall C.J."/>
            <person name="Elkins J.G."/>
            <person name="Giannone R.J."/>
            <person name="Griffen A.L."/>
            <person name="Guss A.M."/>
            <person name="Hettich R.L."/>
            <person name="Joshi S.S."/>
            <person name="Mokrzan E.M."/>
            <person name="Martin R.K."/>
            <person name="Zhulin I.B."/>
            <person name="Leys E.J."/>
            <person name="Podar M."/>
        </authorList>
    </citation>
    <scope>NUCLEOTIDE SEQUENCE [LARGE SCALE GENOMIC DNA]</scope>
    <source>
        <strain evidence="3 4">ORNL</strain>
    </source>
</reference>
<dbReference type="InterPro" id="IPR006638">
    <property type="entry name" value="Elp3/MiaA/NifB-like_rSAM"/>
</dbReference>
<dbReference type="SFLD" id="SFLDG01082">
    <property type="entry name" value="B12-binding_domain_containing"/>
    <property type="match status" value="1"/>
</dbReference>
<feature type="domain" description="Radical SAM core" evidence="2">
    <location>
        <begin position="264"/>
        <end position="496"/>
    </location>
</feature>
<evidence type="ECO:0000313" key="4">
    <source>
        <dbReference type="Proteomes" id="UP000239867"/>
    </source>
</evidence>
<dbReference type="InterPro" id="IPR058240">
    <property type="entry name" value="rSAM_sf"/>
</dbReference>
<evidence type="ECO:0000259" key="2">
    <source>
        <dbReference type="PROSITE" id="PS51918"/>
    </source>
</evidence>
<dbReference type="AlphaFoldDB" id="A0A2L1GRT1"/>
<dbReference type="Gene3D" id="3.80.30.20">
    <property type="entry name" value="tm_1862 like domain"/>
    <property type="match status" value="1"/>
</dbReference>
<dbReference type="Pfam" id="PF10105">
    <property type="entry name" value="DUF2344"/>
    <property type="match status" value="1"/>
</dbReference>
<dbReference type="PROSITE" id="PS51918">
    <property type="entry name" value="RADICAL_SAM"/>
    <property type="match status" value="1"/>
</dbReference>
<dbReference type="RefSeq" id="WP_104937556.1">
    <property type="nucleotide sequence ID" value="NZ_CP021255.1"/>
</dbReference>
<dbReference type="InterPro" id="IPR023404">
    <property type="entry name" value="rSAM_horseshoe"/>
</dbReference>
<feature type="compositionally biased region" description="Low complexity" evidence="1">
    <location>
        <begin position="631"/>
        <end position="640"/>
    </location>
</feature>
<dbReference type="SFLD" id="SFLDS00029">
    <property type="entry name" value="Radical_SAM"/>
    <property type="match status" value="1"/>
</dbReference>
<dbReference type="OrthoDB" id="9806827at2"/>
<dbReference type="Proteomes" id="UP000239867">
    <property type="component" value="Chromosome"/>
</dbReference>
<evidence type="ECO:0000256" key="1">
    <source>
        <dbReference type="SAM" id="MobiDB-lite"/>
    </source>
</evidence>
<proteinExistence type="predicted"/>
<keyword evidence="4" id="KW-1185">Reference proteome</keyword>
<dbReference type="PANTHER" id="PTHR42731">
    <property type="entry name" value="SLL1084 PROTEIN"/>
    <property type="match status" value="1"/>
</dbReference>
<dbReference type="InterPro" id="IPR007197">
    <property type="entry name" value="rSAM"/>
</dbReference>
<dbReference type="Pfam" id="PF19864">
    <property type="entry name" value="Radical_SAM_N2"/>
    <property type="match status" value="1"/>
</dbReference>
<dbReference type="GO" id="GO:0003824">
    <property type="term" value="F:catalytic activity"/>
    <property type="evidence" value="ECO:0007669"/>
    <property type="project" value="InterPro"/>
</dbReference>
<dbReference type="SMART" id="SM00729">
    <property type="entry name" value="Elp3"/>
    <property type="match status" value="1"/>
</dbReference>
<dbReference type="InterPro" id="IPR045784">
    <property type="entry name" value="Radical_SAM_N2"/>
</dbReference>
<organism evidence="3 4">
    <name type="scientific">Desulfobulbus oralis</name>
    <dbReference type="NCBI Taxonomy" id="1986146"/>
    <lineage>
        <taxon>Bacteria</taxon>
        <taxon>Pseudomonadati</taxon>
        <taxon>Thermodesulfobacteriota</taxon>
        <taxon>Desulfobulbia</taxon>
        <taxon>Desulfobulbales</taxon>
        <taxon>Desulfobulbaceae</taxon>
        <taxon>Desulfobulbus</taxon>
    </lineage>
</organism>
<protein>
    <submittedName>
        <fullName evidence="3">B12-binding domain-containing radical SAM protein</fullName>
    </submittedName>
</protein>
<name>A0A2L1GRT1_9BACT</name>
<dbReference type="SUPFAM" id="SSF102114">
    <property type="entry name" value="Radical SAM enzymes"/>
    <property type="match status" value="1"/>
</dbReference>
<dbReference type="Pfam" id="PF04055">
    <property type="entry name" value="Radical_SAM"/>
    <property type="match status" value="1"/>
</dbReference>
<dbReference type="NCBIfam" id="TIGR03936">
    <property type="entry name" value="sam_1_link_chp"/>
    <property type="match status" value="1"/>
</dbReference>
<dbReference type="EMBL" id="CP021255">
    <property type="protein sequence ID" value="AVD72348.1"/>
    <property type="molecule type" value="Genomic_DNA"/>
</dbReference>